<sequence>MLIGGEETNRLTNCEGARIFTGNHSERRAMTTTVKISEAKTHLSDLLVRAEAGEDIVIARGNDPIIRLARIAKETDMQLLLAEVRAARQKAAASTHEEILSWRDEGRR</sequence>
<name>A0ABM8PT99_9HYPH</name>
<keyword evidence="3" id="KW-1185">Reference proteome</keyword>
<dbReference type="Proteomes" id="UP000601041">
    <property type="component" value="Unassembled WGS sequence"/>
</dbReference>
<comment type="caution">
    <text evidence="2">The sequence shown here is derived from an EMBL/GenBank/DDBJ whole genome shotgun (WGS) entry which is preliminary data.</text>
</comment>
<dbReference type="EMBL" id="CABFWE030000011">
    <property type="protein sequence ID" value="CAD7047403.1"/>
    <property type="molecule type" value="Genomic_DNA"/>
</dbReference>
<dbReference type="InterPro" id="IPR036165">
    <property type="entry name" value="YefM-like_sf"/>
</dbReference>
<evidence type="ECO:0000313" key="3">
    <source>
        <dbReference type="Proteomes" id="UP000601041"/>
    </source>
</evidence>
<organism evidence="2 3">
    <name type="scientific">Pseudorhizobium halotolerans</name>
    <dbReference type="NCBI Taxonomy" id="1233081"/>
    <lineage>
        <taxon>Bacteria</taxon>
        <taxon>Pseudomonadati</taxon>
        <taxon>Pseudomonadota</taxon>
        <taxon>Alphaproteobacteria</taxon>
        <taxon>Hyphomicrobiales</taxon>
        <taxon>Rhizobiaceae</taxon>
        <taxon>Rhizobium/Agrobacterium group</taxon>
        <taxon>Pseudorhizobium</taxon>
    </lineage>
</organism>
<dbReference type="RefSeq" id="WP_425312178.1">
    <property type="nucleotide sequence ID" value="NZ_CABFWE030000011.1"/>
</dbReference>
<reference evidence="2 3" key="1">
    <citation type="submission" date="2020-11" db="EMBL/GenBank/DDBJ databases">
        <authorList>
            <person name="Lassalle F."/>
        </authorList>
    </citation>
    <scope>NUCLEOTIDE SEQUENCE [LARGE SCALE GENOMIC DNA]</scope>
    <source>
        <strain evidence="2 3">AB21</strain>
    </source>
</reference>
<dbReference type="Gene3D" id="3.40.1620.10">
    <property type="entry name" value="YefM-like domain"/>
    <property type="match status" value="1"/>
</dbReference>
<comment type="similarity">
    <text evidence="1">Belongs to the phD/YefM antitoxin family.</text>
</comment>
<dbReference type="SUPFAM" id="SSF143120">
    <property type="entry name" value="YefM-like"/>
    <property type="match status" value="1"/>
</dbReference>
<proteinExistence type="inferred from homology"/>
<gene>
    <name evidence="2" type="ORF">RHAB21_03779</name>
</gene>
<evidence type="ECO:0000313" key="2">
    <source>
        <dbReference type="EMBL" id="CAD7047403.1"/>
    </source>
</evidence>
<protein>
    <submittedName>
        <fullName evidence="2">Type II toxin-antitoxin system prevent-host-death family antitoxin</fullName>
    </submittedName>
</protein>
<accession>A0ABM8PT99</accession>
<evidence type="ECO:0000256" key="1">
    <source>
        <dbReference type="ARBA" id="ARBA00009981"/>
    </source>
</evidence>